<sequence length="922" mass="98008">MILSRLAPWKTLRGRMLAAAMAVETVMLTLLVTNSVRLLYGSLSEQAQLHANQVTPILNAALVAPLAQRDYATLQAVLDESRSVGGVEYLAVKDSTGRLVAISGWNRDRLLPSPETSLTLEPKAGIVRFDVAAPVSLAGQKLGSIQFGLDLQHIVAARKDLLTQGIAIALSEILLSAGLLALLGLWMTRHLTALTRASERVAAGDYAPPALPEGDDDIGRLGAAFNTMSRAIGERVDQLTVALDEQEALARDVEQERARLSALLSAMDFGVLFVGRDGRIAYANPAFAVLFAVGGTPVGTALADVLANAGNGPRDTDAADLTAIDSDERREMTLTDGRIVSWHNVPVRSGAGMTIGKLWLCIDVTDNRLAAQQLVQAKEKAEAASRSKTEFLATVSHELRTPMNGVLGNLTLLGDGDLNAEDKRLADVARRSAESLLRLLDDILDLSKLEARRIELEEADCAPVQLVDSVLDVLRPRANEKGLTLTARMMPSVPDVIVTDPARLRQILFNLIGNAVKFTEEGYVAVRARRGEERDGGRFLLEFEVEDSGIGIAPDSVPALFDRFTQADSSITRRYGGTGLGLAICRDLCVMMGGTIGVETAPGRGSVFRFSIVARMGDPSALRAVEVGVAAAARTAALPPLRVLAVDDIDVNRDIVRGILERSRHSVALAANGLDAVRMAREEDYDIILMDVQMPGMDGLTATRRIRDLPGPRGRVPIIALTAHASGSSRPECLSAGMNGFVTKPLRPAALFAEMGMVLNGDNKAAEADAETTTPDGVTADATDIVPLGAPLIDTAPTAAEEPTMPPTATTPDADLLDHEQIGILMEVLEAEDWDSSLSGFAENGRITIDALIAQASAGEPHNRSAHTLKGMSLNLGALALGTLAKDLEHAPAAAVLDNSDRLTDLFDRSLVAMKAAVRPAG</sequence>
<dbReference type="SMART" id="SM00388">
    <property type="entry name" value="HisKA"/>
    <property type="match status" value="1"/>
</dbReference>
<evidence type="ECO:0000256" key="3">
    <source>
        <dbReference type="ARBA" id="ARBA00012438"/>
    </source>
</evidence>
<evidence type="ECO:0000256" key="12">
    <source>
        <dbReference type="PROSITE-ProRule" id="PRU00169"/>
    </source>
</evidence>
<dbReference type="FunFam" id="1.10.287.130:FF:000002">
    <property type="entry name" value="Two-component osmosensing histidine kinase"/>
    <property type="match status" value="1"/>
</dbReference>
<keyword evidence="4 12" id="KW-0597">Phosphoprotein</keyword>
<dbReference type="InterPro" id="IPR004358">
    <property type="entry name" value="Sig_transdc_His_kin-like_C"/>
</dbReference>
<dbReference type="EC" id="2.7.13.3" evidence="3"/>
<keyword evidence="14" id="KW-0472">Membrane</keyword>
<keyword evidence="6" id="KW-0547">Nucleotide-binding</keyword>
<keyword evidence="9" id="KW-0902">Two-component regulatory system</keyword>
<dbReference type="Pfam" id="PF00512">
    <property type="entry name" value="HisKA"/>
    <property type="match status" value="1"/>
</dbReference>
<keyword evidence="7" id="KW-0418">Kinase</keyword>
<dbReference type="PRINTS" id="PR00344">
    <property type="entry name" value="BCTRLSENSOR"/>
</dbReference>
<evidence type="ECO:0000256" key="13">
    <source>
        <dbReference type="SAM" id="Coils"/>
    </source>
</evidence>
<evidence type="ECO:0000313" key="18">
    <source>
        <dbReference type="EMBL" id="RTR18568.1"/>
    </source>
</evidence>
<keyword evidence="14" id="KW-0812">Transmembrane</keyword>
<dbReference type="Gene3D" id="1.10.287.130">
    <property type="match status" value="1"/>
</dbReference>
<keyword evidence="19" id="KW-1185">Reference proteome</keyword>
<evidence type="ECO:0000259" key="17">
    <source>
        <dbReference type="PROSITE" id="PS50885"/>
    </source>
</evidence>
<keyword evidence="8" id="KW-0067">ATP-binding</keyword>
<dbReference type="InterPro" id="IPR036890">
    <property type="entry name" value="HATPase_C_sf"/>
</dbReference>
<dbReference type="OrthoDB" id="9810730at2"/>
<feature type="transmembrane region" description="Helical" evidence="14">
    <location>
        <begin position="166"/>
        <end position="187"/>
    </location>
</feature>
<evidence type="ECO:0000256" key="6">
    <source>
        <dbReference type="ARBA" id="ARBA00022741"/>
    </source>
</evidence>
<comment type="catalytic activity">
    <reaction evidence="1">
        <text>ATP + protein L-histidine = ADP + protein N-phospho-L-histidine.</text>
        <dbReference type="EC" id="2.7.13.3"/>
    </reaction>
</comment>
<dbReference type="GO" id="GO:0000155">
    <property type="term" value="F:phosphorelay sensor kinase activity"/>
    <property type="evidence" value="ECO:0007669"/>
    <property type="project" value="InterPro"/>
</dbReference>
<dbReference type="PANTHER" id="PTHR45339:SF3">
    <property type="entry name" value="HISTIDINE KINASE"/>
    <property type="match status" value="1"/>
</dbReference>
<dbReference type="InterPro" id="IPR011006">
    <property type="entry name" value="CheY-like_superfamily"/>
</dbReference>
<evidence type="ECO:0000256" key="5">
    <source>
        <dbReference type="ARBA" id="ARBA00022679"/>
    </source>
</evidence>
<comment type="subunit">
    <text evidence="10">At low DSF concentrations, interacts with RpfF.</text>
</comment>
<accession>A0A431VFF6</accession>
<dbReference type="Pfam" id="PF00072">
    <property type="entry name" value="Response_reg"/>
    <property type="match status" value="1"/>
</dbReference>
<keyword evidence="5" id="KW-0808">Transferase</keyword>
<dbReference type="Gene3D" id="1.20.120.160">
    <property type="entry name" value="HPT domain"/>
    <property type="match status" value="1"/>
</dbReference>
<dbReference type="SMART" id="SM00448">
    <property type="entry name" value="REC"/>
    <property type="match status" value="1"/>
</dbReference>
<feature type="modified residue" description="4-aspartylphosphate" evidence="12">
    <location>
        <position position="691"/>
    </location>
</feature>
<dbReference type="PROSITE" id="PS50109">
    <property type="entry name" value="HIS_KIN"/>
    <property type="match status" value="1"/>
</dbReference>
<dbReference type="InterPro" id="IPR013656">
    <property type="entry name" value="PAS_4"/>
</dbReference>
<dbReference type="SUPFAM" id="SSF55785">
    <property type="entry name" value="PYP-like sensor domain (PAS domain)"/>
    <property type="match status" value="1"/>
</dbReference>
<dbReference type="Gene3D" id="6.10.340.10">
    <property type="match status" value="1"/>
</dbReference>
<evidence type="ECO:0000256" key="1">
    <source>
        <dbReference type="ARBA" id="ARBA00000085"/>
    </source>
</evidence>
<protein>
    <recommendedName>
        <fullName evidence="11">Sensory/regulatory protein RpfC</fullName>
        <ecNumber evidence="3">2.7.13.3</ecNumber>
    </recommendedName>
</protein>
<feature type="coiled-coil region" evidence="13">
    <location>
        <begin position="236"/>
        <end position="263"/>
    </location>
</feature>
<dbReference type="PROSITE" id="PS50110">
    <property type="entry name" value="RESPONSE_REGULATORY"/>
    <property type="match status" value="1"/>
</dbReference>
<feature type="domain" description="Histidine kinase" evidence="15">
    <location>
        <begin position="394"/>
        <end position="616"/>
    </location>
</feature>
<feature type="domain" description="Response regulatory" evidence="16">
    <location>
        <begin position="642"/>
        <end position="759"/>
    </location>
</feature>
<dbReference type="Pfam" id="PF02518">
    <property type="entry name" value="HATPase_c"/>
    <property type="match status" value="1"/>
</dbReference>
<dbReference type="CDD" id="cd16922">
    <property type="entry name" value="HATPase_EvgS-ArcB-TorS-like"/>
    <property type="match status" value="1"/>
</dbReference>
<evidence type="ECO:0000256" key="9">
    <source>
        <dbReference type="ARBA" id="ARBA00023012"/>
    </source>
</evidence>
<dbReference type="CDD" id="cd00082">
    <property type="entry name" value="HisKA"/>
    <property type="match status" value="1"/>
</dbReference>
<dbReference type="SUPFAM" id="SSF55874">
    <property type="entry name" value="ATPase domain of HSP90 chaperone/DNA topoisomerase II/histidine kinase"/>
    <property type="match status" value="1"/>
</dbReference>
<dbReference type="Pfam" id="PF00672">
    <property type="entry name" value="HAMP"/>
    <property type="match status" value="1"/>
</dbReference>
<dbReference type="InterPro" id="IPR005467">
    <property type="entry name" value="His_kinase_dom"/>
</dbReference>
<evidence type="ECO:0000256" key="7">
    <source>
        <dbReference type="ARBA" id="ARBA00022777"/>
    </source>
</evidence>
<evidence type="ECO:0000256" key="11">
    <source>
        <dbReference type="ARBA" id="ARBA00068150"/>
    </source>
</evidence>
<dbReference type="SMART" id="SM00387">
    <property type="entry name" value="HATPase_c"/>
    <property type="match status" value="1"/>
</dbReference>
<dbReference type="Gene3D" id="3.30.565.10">
    <property type="entry name" value="Histidine kinase-like ATPase, C-terminal domain"/>
    <property type="match status" value="1"/>
</dbReference>
<name>A0A431VFF6_9PROT</name>
<keyword evidence="14" id="KW-1133">Transmembrane helix</keyword>
<dbReference type="InterPro" id="IPR035965">
    <property type="entry name" value="PAS-like_dom_sf"/>
</dbReference>
<dbReference type="SUPFAM" id="SSF47226">
    <property type="entry name" value="Histidine-containing phosphotransfer domain, HPT domain"/>
    <property type="match status" value="1"/>
</dbReference>
<dbReference type="InterPro" id="IPR001789">
    <property type="entry name" value="Sig_transdc_resp-reg_receiver"/>
</dbReference>
<dbReference type="CDD" id="cd06225">
    <property type="entry name" value="HAMP"/>
    <property type="match status" value="1"/>
</dbReference>
<dbReference type="Gene3D" id="3.40.50.2300">
    <property type="match status" value="1"/>
</dbReference>
<comment type="subcellular location">
    <subcellularLocation>
        <location evidence="2">Membrane</location>
    </subcellularLocation>
</comment>
<dbReference type="SUPFAM" id="SSF158472">
    <property type="entry name" value="HAMP domain-like"/>
    <property type="match status" value="1"/>
</dbReference>
<evidence type="ECO:0000313" key="19">
    <source>
        <dbReference type="Proteomes" id="UP000277007"/>
    </source>
</evidence>
<dbReference type="SUPFAM" id="SSF47384">
    <property type="entry name" value="Homodimeric domain of signal transducing histidine kinase"/>
    <property type="match status" value="1"/>
</dbReference>
<dbReference type="GO" id="GO:0005524">
    <property type="term" value="F:ATP binding"/>
    <property type="evidence" value="ECO:0007669"/>
    <property type="project" value="UniProtKB-KW"/>
</dbReference>
<dbReference type="PANTHER" id="PTHR45339">
    <property type="entry name" value="HYBRID SIGNAL TRANSDUCTION HISTIDINE KINASE J"/>
    <property type="match status" value="1"/>
</dbReference>
<evidence type="ECO:0000256" key="10">
    <source>
        <dbReference type="ARBA" id="ARBA00064003"/>
    </source>
</evidence>
<feature type="domain" description="HAMP" evidence="17">
    <location>
        <begin position="185"/>
        <end position="237"/>
    </location>
</feature>
<dbReference type="InterPro" id="IPR036641">
    <property type="entry name" value="HPT_dom_sf"/>
</dbReference>
<comment type="caution">
    <text evidence="18">The sequence shown here is derived from an EMBL/GenBank/DDBJ whole genome shotgun (WGS) entry which is preliminary data.</text>
</comment>
<dbReference type="InterPro" id="IPR003661">
    <property type="entry name" value="HisK_dim/P_dom"/>
</dbReference>
<dbReference type="InterPro" id="IPR003594">
    <property type="entry name" value="HATPase_dom"/>
</dbReference>
<dbReference type="AlphaFoldDB" id="A0A431VFF6"/>
<dbReference type="GO" id="GO:0005886">
    <property type="term" value="C:plasma membrane"/>
    <property type="evidence" value="ECO:0007669"/>
    <property type="project" value="UniProtKB-SubCell"/>
</dbReference>
<gene>
    <name evidence="18" type="ORF">EJ903_15115</name>
</gene>
<dbReference type="SMART" id="SM00304">
    <property type="entry name" value="HAMP"/>
    <property type="match status" value="1"/>
</dbReference>
<evidence type="ECO:0000259" key="16">
    <source>
        <dbReference type="PROSITE" id="PS50110"/>
    </source>
</evidence>
<dbReference type="SUPFAM" id="SSF52172">
    <property type="entry name" value="CheY-like"/>
    <property type="match status" value="1"/>
</dbReference>
<dbReference type="Gene3D" id="3.30.450.20">
    <property type="entry name" value="PAS domain"/>
    <property type="match status" value="1"/>
</dbReference>
<evidence type="ECO:0000256" key="14">
    <source>
        <dbReference type="SAM" id="Phobius"/>
    </source>
</evidence>
<dbReference type="InterPro" id="IPR036097">
    <property type="entry name" value="HisK_dim/P_sf"/>
</dbReference>
<evidence type="ECO:0000256" key="4">
    <source>
        <dbReference type="ARBA" id="ARBA00022553"/>
    </source>
</evidence>
<dbReference type="InterPro" id="IPR003660">
    <property type="entry name" value="HAMP_dom"/>
</dbReference>
<dbReference type="PROSITE" id="PS50885">
    <property type="entry name" value="HAMP"/>
    <property type="match status" value="1"/>
</dbReference>
<reference evidence="18 19" key="1">
    <citation type="submission" date="2018-12" db="EMBL/GenBank/DDBJ databases">
        <authorList>
            <person name="Yang Y."/>
        </authorList>
    </citation>
    <scope>NUCLEOTIDE SEQUENCE [LARGE SCALE GENOMIC DNA]</scope>
    <source>
        <strain evidence="18 19">L-25-5w-1</strain>
    </source>
</reference>
<dbReference type="FunFam" id="3.30.565.10:FF:000010">
    <property type="entry name" value="Sensor histidine kinase RcsC"/>
    <property type="match status" value="1"/>
</dbReference>
<proteinExistence type="predicted"/>
<dbReference type="RefSeq" id="WP_126616881.1">
    <property type="nucleotide sequence ID" value="NZ_JBHUCY010000009.1"/>
</dbReference>
<dbReference type="Pfam" id="PF08448">
    <property type="entry name" value="PAS_4"/>
    <property type="match status" value="1"/>
</dbReference>
<dbReference type="Proteomes" id="UP000277007">
    <property type="component" value="Unassembled WGS sequence"/>
</dbReference>
<evidence type="ECO:0000256" key="8">
    <source>
        <dbReference type="ARBA" id="ARBA00022840"/>
    </source>
</evidence>
<evidence type="ECO:0000259" key="15">
    <source>
        <dbReference type="PROSITE" id="PS50109"/>
    </source>
</evidence>
<keyword evidence="13" id="KW-0175">Coiled coil</keyword>
<dbReference type="EMBL" id="RXMA01000014">
    <property type="protein sequence ID" value="RTR18568.1"/>
    <property type="molecule type" value="Genomic_DNA"/>
</dbReference>
<evidence type="ECO:0000256" key="2">
    <source>
        <dbReference type="ARBA" id="ARBA00004370"/>
    </source>
</evidence>
<dbReference type="CDD" id="cd17546">
    <property type="entry name" value="REC_hyHK_CKI1_RcsC-like"/>
    <property type="match status" value="1"/>
</dbReference>
<organism evidence="18 19">
    <name type="scientific">Azospirillum griseum</name>
    <dbReference type="NCBI Taxonomy" id="2496639"/>
    <lineage>
        <taxon>Bacteria</taxon>
        <taxon>Pseudomonadati</taxon>
        <taxon>Pseudomonadota</taxon>
        <taxon>Alphaproteobacteria</taxon>
        <taxon>Rhodospirillales</taxon>
        <taxon>Azospirillaceae</taxon>
        <taxon>Azospirillum</taxon>
    </lineage>
</organism>